<dbReference type="CDD" id="cd15482">
    <property type="entry name" value="Sialidase_non-viral"/>
    <property type="match status" value="1"/>
</dbReference>
<dbReference type="PANTHER" id="PTHR12106:SF27">
    <property type="entry name" value="SORTILIN-RELATED RECEPTOR"/>
    <property type="match status" value="1"/>
</dbReference>
<accession>X1A2L2</accession>
<dbReference type="PANTHER" id="PTHR12106">
    <property type="entry name" value="SORTILIN RELATED"/>
    <property type="match status" value="1"/>
</dbReference>
<name>X1A2L2_9ZZZZ</name>
<evidence type="ECO:0000259" key="2">
    <source>
        <dbReference type="Pfam" id="PF15902"/>
    </source>
</evidence>
<dbReference type="Gene3D" id="2.130.10.10">
    <property type="entry name" value="YVTN repeat-like/Quinoprotein amine dehydrogenase"/>
    <property type="match status" value="2"/>
</dbReference>
<sequence>MDDVPSISIGDIAIAQSDPDIIWVGTGEANIFRASVAGTGMYKSMDAGKTWQHMGLAATLTIGRIIIHPKNPDIVYVASPGHEWTDNEERGVFKTTDGGETWDKVFYISERIGAYDLVMDPQEHETLYVSMWNRIRERWSDPQPGPGDGIFKTTDGGKKWKQITNGLPNLEKTGRIGIDIARNNPKVLYAFVDNHNLGRMPKEGERDAYGRLKKGRKIVGAEVYRTDDKGETWRKVSPSNEMMEGFGGTYGWVFGQMRVDPNDEDILYIMGLALAKSTDGGKTFNRLYYDGLHGDHHGLWICPEDSDYVINVNDGGINTSYDGGKTWRDFHRIMNLVQFYNVEYDMEKPFNVYGSVQDHGTYRGNVAHGLPYRRGVPRVNTRWEAAPGGEGTHVAVDPTNPHITYSSSFYG</sequence>
<dbReference type="InterPro" id="IPR036278">
    <property type="entry name" value="Sialidase_sf"/>
</dbReference>
<evidence type="ECO:0000313" key="3">
    <source>
        <dbReference type="EMBL" id="GAG67033.1"/>
    </source>
</evidence>
<dbReference type="AlphaFoldDB" id="X1A2L2"/>
<proteinExistence type="predicted"/>
<dbReference type="InterPro" id="IPR031778">
    <property type="entry name" value="Sortilin_N"/>
</dbReference>
<keyword evidence="1" id="KW-0677">Repeat</keyword>
<feature type="domain" description="Sortilin N-terminal" evidence="2">
    <location>
        <begin position="41"/>
        <end position="169"/>
    </location>
</feature>
<organism evidence="3">
    <name type="scientific">marine sediment metagenome</name>
    <dbReference type="NCBI Taxonomy" id="412755"/>
    <lineage>
        <taxon>unclassified sequences</taxon>
        <taxon>metagenomes</taxon>
        <taxon>ecological metagenomes</taxon>
    </lineage>
</organism>
<feature type="non-terminal residue" evidence="3">
    <location>
        <position position="411"/>
    </location>
</feature>
<dbReference type="EMBL" id="BART01007997">
    <property type="protein sequence ID" value="GAG67033.1"/>
    <property type="molecule type" value="Genomic_DNA"/>
</dbReference>
<reference evidence="3" key="1">
    <citation type="journal article" date="2014" name="Front. Microbiol.">
        <title>High frequency of phylogenetically diverse reductive dehalogenase-homologous genes in deep subseafloor sedimentary metagenomes.</title>
        <authorList>
            <person name="Kawai M."/>
            <person name="Futagami T."/>
            <person name="Toyoda A."/>
            <person name="Takaki Y."/>
            <person name="Nishi S."/>
            <person name="Hori S."/>
            <person name="Arai W."/>
            <person name="Tsubouchi T."/>
            <person name="Morono Y."/>
            <person name="Uchiyama I."/>
            <person name="Ito T."/>
            <person name="Fujiyama A."/>
            <person name="Inagaki F."/>
            <person name="Takami H."/>
        </authorList>
    </citation>
    <scope>NUCLEOTIDE SEQUENCE</scope>
    <source>
        <strain evidence="3">Expedition CK06-06</strain>
    </source>
</reference>
<protein>
    <recommendedName>
        <fullName evidence="2">Sortilin N-terminal domain-containing protein</fullName>
    </recommendedName>
</protein>
<gene>
    <name evidence="3" type="ORF">S01H4_18078</name>
</gene>
<dbReference type="SUPFAM" id="SSF50939">
    <property type="entry name" value="Sialidases"/>
    <property type="match status" value="1"/>
</dbReference>
<dbReference type="Pfam" id="PF15902">
    <property type="entry name" value="Sortilin-Vps10"/>
    <property type="match status" value="1"/>
</dbReference>
<dbReference type="InterPro" id="IPR050310">
    <property type="entry name" value="VPS10-sortilin"/>
</dbReference>
<comment type="caution">
    <text evidence="3">The sequence shown here is derived from an EMBL/GenBank/DDBJ whole genome shotgun (WGS) entry which is preliminary data.</text>
</comment>
<evidence type="ECO:0000256" key="1">
    <source>
        <dbReference type="ARBA" id="ARBA00022737"/>
    </source>
</evidence>
<dbReference type="InterPro" id="IPR015943">
    <property type="entry name" value="WD40/YVTN_repeat-like_dom_sf"/>
</dbReference>